<evidence type="ECO:0000313" key="2">
    <source>
        <dbReference type="EMBL" id="CAE7629147.1"/>
    </source>
</evidence>
<protein>
    <submittedName>
        <fullName evidence="2">GIP protein</fullName>
    </submittedName>
</protein>
<keyword evidence="3" id="KW-1185">Reference proteome</keyword>
<dbReference type="Proteomes" id="UP000649617">
    <property type="component" value="Unassembled WGS sequence"/>
</dbReference>
<dbReference type="EMBL" id="CAJNIZ010042617">
    <property type="protein sequence ID" value="CAE7629147.1"/>
    <property type="molecule type" value="Genomic_DNA"/>
</dbReference>
<dbReference type="InterPro" id="IPR036116">
    <property type="entry name" value="FN3_sf"/>
</dbReference>
<evidence type="ECO:0000256" key="1">
    <source>
        <dbReference type="SAM" id="MobiDB-lite"/>
    </source>
</evidence>
<proteinExistence type="predicted"/>
<gene>
    <name evidence="2" type="primary">GIP</name>
    <name evidence="2" type="ORF">SPIL2461_LOCUS16483</name>
</gene>
<feature type="region of interest" description="Disordered" evidence="1">
    <location>
        <begin position="471"/>
        <end position="518"/>
    </location>
</feature>
<dbReference type="OrthoDB" id="436413at2759"/>
<dbReference type="AlphaFoldDB" id="A0A812VKE2"/>
<sequence>MARLISGQARLLPENTGEEDAPEARVVLELTELCPDLQYAFQVLARYPTVGPRTFHKIYEVGKISRKTVEAEFDSLPVPSQVPCSEENQEKMQRWLQDESRLVLLSWPGLVPEAGNPRQASLARKDGWDSVNKPYEVQAAPLSKGDWFPCPVVTAPFSLDGQVCVAVRSLPFAAGRFRLFDPRSLEAGPATRPLVACYERLEPCRGEMVALGAIPKTLGIRLRIPLSDRSTSRLAALLQLRFRRIGHEASSWEELPAEGLRDSSEEVLLVVREEDGLELGFVYEFQVRVGDDCRMGTWSQASHPVRFALTPPVPSEGGGLRVVEQGDTAELSWAPFRPDADLQAQLPGFRRLPIEYTLSVSGGEPASPVAVLCTTETSATVRGLRPLCAYSAHLSARWSRFGLPEEGHGALMAAFTTSGLGGSKLTAELSVRGSGSTTVARIPLEGLQPAAVTLDLDPYYLQPRLGHCKPDFVRKPSLPSSRSAQRTEEAQTSDSAAPHGDPHKHSLPSLVPMPPPKFTTRDPLSFALRAGPSSRGISNALTAHGCSESIRRLPGRGLLALHVDLPKTGEDRRDVAAEGASQKRFRNVLCRYSGCILCILCHTSMLGAALKPHLASLASFQHLLAMGNSATCCASSTAQHLEALRCWTCQIASAPAKSNEKPEVTVATTTASPPPEDFVSTECVRTVLVESPAALAQEPEKAEKGPIKAETAEPKTRVLRFVLPDGGTQDIEFENKPLGIDFSRSLPLTCKRLKPGMQGEKKEVKIGWCVTHINDAPVPAACLHLLARLGRPAHFNTGSRGPTRKAS</sequence>
<evidence type="ECO:0000313" key="3">
    <source>
        <dbReference type="Proteomes" id="UP000649617"/>
    </source>
</evidence>
<feature type="compositionally biased region" description="Polar residues" evidence="1">
    <location>
        <begin position="478"/>
        <end position="495"/>
    </location>
</feature>
<organism evidence="2 3">
    <name type="scientific">Symbiodinium pilosum</name>
    <name type="common">Dinoflagellate</name>
    <dbReference type="NCBI Taxonomy" id="2952"/>
    <lineage>
        <taxon>Eukaryota</taxon>
        <taxon>Sar</taxon>
        <taxon>Alveolata</taxon>
        <taxon>Dinophyceae</taxon>
        <taxon>Suessiales</taxon>
        <taxon>Symbiodiniaceae</taxon>
        <taxon>Symbiodinium</taxon>
    </lineage>
</organism>
<name>A0A812VKE2_SYMPI</name>
<accession>A0A812VKE2</accession>
<comment type="caution">
    <text evidence="2">The sequence shown here is derived from an EMBL/GenBank/DDBJ whole genome shotgun (WGS) entry which is preliminary data.</text>
</comment>
<dbReference type="SUPFAM" id="SSF49265">
    <property type="entry name" value="Fibronectin type III"/>
    <property type="match status" value="1"/>
</dbReference>
<reference evidence="2" key="1">
    <citation type="submission" date="2021-02" db="EMBL/GenBank/DDBJ databases">
        <authorList>
            <person name="Dougan E. K."/>
            <person name="Rhodes N."/>
            <person name="Thang M."/>
            <person name="Chan C."/>
        </authorList>
    </citation>
    <scope>NUCLEOTIDE SEQUENCE</scope>
</reference>